<protein>
    <recommendedName>
        <fullName evidence="1">Heterokaryon incompatibility domain-containing protein</fullName>
    </recommendedName>
</protein>
<dbReference type="EMBL" id="BAAFSV010000006">
    <property type="protein sequence ID" value="GAB1319881.1"/>
    <property type="molecule type" value="Genomic_DNA"/>
</dbReference>
<dbReference type="Pfam" id="PF06985">
    <property type="entry name" value="HET"/>
    <property type="match status" value="1"/>
</dbReference>
<accession>A0ABQ0GQ63</accession>
<feature type="domain" description="Heterokaryon incompatibility" evidence="1">
    <location>
        <begin position="188"/>
        <end position="350"/>
    </location>
</feature>
<keyword evidence="3" id="KW-1185">Reference proteome</keyword>
<evidence type="ECO:0000313" key="3">
    <source>
        <dbReference type="Proteomes" id="UP001628179"/>
    </source>
</evidence>
<dbReference type="InterPro" id="IPR010730">
    <property type="entry name" value="HET"/>
</dbReference>
<proteinExistence type="predicted"/>
<reference evidence="2 3" key="1">
    <citation type="submission" date="2024-09" db="EMBL/GenBank/DDBJ databases">
        <title>Itraconazole resistance in Madurella fahalii resulting from another homologue of gene encoding cytochrome P450 14-alpha sterol demethylase (CYP51).</title>
        <authorList>
            <person name="Yoshioka I."/>
            <person name="Fahal A.H."/>
            <person name="Kaneko S."/>
            <person name="Yaguchi T."/>
        </authorList>
    </citation>
    <scope>NUCLEOTIDE SEQUENCE [LARGE SCALE GENOMIC DNA]</scope>
    <source>
        <strain evidence="2 3">IFM 68171</strain>
    </source>
</reference>
<sequence>MRKALNGALFSGPLCHPYIGDPTVKSGLQPYDSPVSELCECAEACCQGCSIVVDAINAFAPGWIERNKADGGVELTIHGSILVRFWGGGSSDDFEIRRLEDNPNVLPSQGGWSDFSFDVIPNTKTEAAFNRISSWLAACCSGHTTCNTTAGDPGFMPSRVLDVTYGWNTDSSEDKIRLDVSPATPSPYVALSYCWGADLDGVIKTETTNIEEHQGGITVDSLPKTVRDAVYVCRGLKIPYLWVDALCIVQNDEKDWQKEAARMHQVYSCSYLTIAAHRAASCKDGFLGEQNFGQLGWQQLFQAKVWDEDGIREPGNRPYSYEIKQLVLRTGKGADSSPSPLMRRGWTLQEALLPRRTIHYTGDELVWECATRSVCECMHMHDRREYTTRSYFSPVVRTQIASDAESVAVFWMRVAEMYSERQLTFASDKLPAISGIAQLVAANPAMFQLPTGLTYP</sequence>
<dbReference type="GeneID" id="98180833"/>
<dbReference type="Proteomes" id="UP001628179">
    <property type="component" value="Unassembled WGS sequence"/>
</dbReference>
<organism evidence="2 3">
    <name type="scientific">Madurella fahalii</name>
    <dbReference type="NCBI Taxonomy" id="1157608"/>
    <lineage>
        <taxon>Eukaryota</taxon>
        <taxon>Fungi</taxon>
        <taxon>Dikarya</taxon>
        <taxon>Ascomycota</taxon>
        <taxon>Pezizomycotina</taxon>
        <taxon>Sordariomycetes</taxon>
        <taxon>Sordariomycetidae</taxon>
        <taxon>Sordariales</taxon>
        <taxon>Sordariales incertae sedis</taxon>
        <taxon>Madurella</taxon>
    </lineage>
</organism>
<evidence type="ECO:0000313" key="2">
    <source>
        <dbReference type="EMBL" id="GAB1319881.1"/>
    </source>
</evidence>
<name>A0ABQ0GQ63_9PEZI</name>
<comment type="caution">
    <text evidence="2">The sequence shown here is derived from an EMBL/GenBank/DDBJ whole genome shotgun (WGS) entry which is preliminary data.</text>
</comment>
<evidence type="ECO:0000259" key="1">
    <source>
        <dbReference type="Pfam" id="PF06985"/>
    </source>
</evidence>
<dbReference type="PANTHER" id="PTHR33112:SF16">
    <property type="entry name" value="HETEROKARYON INCOMPATIBILITY DOMAIN-CONTAINING PROTEIN"/>
    <property type="match status" value="1"/>
</dbReference>
<dbReference type="PANTHER" id="PTHR33112">
    <property type="entry name" value="DOMAIN PROTEIN, PUTATIVE-RELATED"/>
    <property type="match status" value="1"/>
</dbReference>
<dbReference type="RefSeq" id="XP_070921611.1">
    <property type="nucleotide sequence ID" value="XM_071065510.1"/>
</dbReference>
<gene>
    <name evidence="2" type="ORF">MFIFM68171_10091</name>
</gene>